<keyword evidence="1" id="KW-0472">Membrane</keyword>
<gene>
    <name evidence="2" type="ORF">BDV34DRAFT_203423</name>
</gene>
<dbReference type="Proteomes" id="UP000326532">
    <property type="component" value="Unassembled WGS sequence"/>
</dbReference>
<keyword evidence="3" id="KW-1185">Reference proteome</keyword>
<keyword evidence="1" id="KW-0812">Transmembrane</keyword>
<organism evidence="2 3">
    <name type="scientific">Aspergillus parasiticus</name>
    <dbReference type="NCBI Taxonomy" id="5067"/>
    <lineage>
        <taxon>Eukaryota</taxon>
        <taxon>Fungi</taxon>
        <taxon>Dikarya</taxon>
        <taxon>Ascomycota</taxon>
        <taxon>Pezizomycotina</taxon>
        <taxon>Eurotiomycetes</taxon>
        <taxon>Eurotiomycetidae</taxon>
        <taxon>Eurotiales</taxon>
        <taxon>Aspergillaceae</taxon>
        <taxon>Aspergillus</taxon>
        <taxon>Aspergillus subgen. Circumdati</taxon>
    </lineage>
</organism>
<proteinExistence type="predicted"/>
<evidence type="ECO:0000313" key="3">
    <source>
        <dbReference type="Proteomes" id="UP000326532"/>
    </source>
</evidence>
<evidence type="ECO:0000256" key="1">
    <source>
        <dbReference type="SAM" id="Phobius"/>
    </source>
</evidence>
<keyword evidence="1" id="KW-1133">Transmembrane helix</keyword>
<sequence>MDFWAHDGDWERWSWICTSARLTVAEPPKVSTVDLCTLDTQLRTTPRVGFGFRRRFFSFLFSFFLFFLTSNVTWCGMEKRSLYHLAI</sequence>
<accession>A0A5N6D826</accession>
<reference evidence="2 3" key="1">
    <citation type="submission" date="2019-04" db="EMBL/GenBank/DDBJ databases">
        <title>Fungal friends and foes A comparative genomics study of 23 Aspergillus species from section Flavi.</title>
        <authorList>
            <consortium name="DOE Joint Genome Institute"/>
            <person name="Kjaerbolling I."/>
            <person name="Vesth T.C."/>
            <person name="Frisvad J.C."/>
            <person name="Nybo J.L."/>
            <person name="Theobald S."/>
            <person name="Kildgaard S."/>
            <person name="Petersen T.I."/>
            <person name="Kuo A."/>
            <person name="Sato A."/>
            <person name="Lyhne E.K."/>
            <person name="Kogle M.E."/>
            <person name="Wiebenga A."/>
            <person name="Kun R.S."/>
            <person name="Lubbers R.J."/>
            <person name="Makela M.R."/>
            <person name="Barry K."/>
            <person name="Chovatia M."/>
            <person name="Clum A."/>
            <person name="Daum C."/>
            <person name="Haridas S."/>
            <person name="He G."/>
            <person name="LaButti K."/>
            <person name="Lipzen A."/>
            <person name="Mondo S."/>
            <person name="Pangilinan J."/>
            <person name="Riley R."/>
            <person name="Salamov A."/>
            <person name="Simmons B.A."/>
            <person name="Magnuson J.K."/>
            <person name="Henrissat B."/>
            <person name="Mortensen U.H."/>
            <person name="Larsen T.O."/>
            <person name="De vries R.P."/>
            <person name="Grigoriev I.V."/>
            <person name="Machida M."/>
            <person name="Baker S.E."/>
            <person name="Andersen M.R."/>
        </authorList>
    </citation>
    <scope>NUCLEOTIDE SEQUENCE [LARGE SCALE GENOMIC DNA]</scope>
    <source>
        <strain evidence="2 3">CBS 117618</strain>
    </source>
</reference>
<name>A0A5N6D826_ASPPA</name>
<protein>
    <submittedName>
        <fullName evidence="2">Uncharacterized protein</fullName>
    </submittedName>
</protein>
<dbReference type="EMBL" id="ML735027">
    <property type="protein sequence ID" value="KAB8201127.1"/>
    <property type="molecule type" value="Genomic_DNA"/>
</dbReference>
<evidence type="ECO:0000313" key="2">
    <source>
        <dbReference type="EMBL" id="KAB8201127.1"/>
    </source>
</evidence>
<dbReference type="VEuPathDB" id="FungiDB:BDV34DRAFT_203423"/>
<feature type="transmembrane region" description="Helical" evidence="1">
    <location>
        <begin position="56"/>
        <end position="77"/>
    </location>
</feature>
<dbReference type="AlphaFoldDB" id="A0A5N6D826"/>